<feature type="compositionally biased region" description="Low complexity" evidence="1">
    <location>
        <begin position="158"/>
        <end position="168"/>
    </location>
</feature>
<feature type="compositionally biased region" description="Basic and acidic residues" evidence="1">
    <location>
        <begin position="383"/>
        <end position="406"/>
    </location>
</feature>
<evidence type="ECO:0000313" key="2">
    <source>
        <dbReference type="EnsemblPlants" id="Zm00001eb119920_P004"/>
    </source>
</evidence>
<sequence>MVCTRVGGVNAAPHPSSTDLAPAALQLPKPPLRIHEPAHRSCECDHRHVPCCILRPPTLTTVLHHLHSPVTPASEQEQTDGVSRCRQEGAGADRGGLGARGGVRPHRRPPPRGRRRHRGGRRSRNRPARPRYVRGHRRRGRQRRRLRRRLLRPRRPPRNGSPGVRGQVPGRGGRRGRERGGRRQGRDGAWPRGGHGVRSRSRGPALRQGQGRRDRQTHDGQVRTRVRLRGTEPGSVAVQRHAQGPDTSGQRQRGDGGARDRRRAAPGQGGRRGRVGRGGRRRAPRHQDRRRRAAAGRRRPAVRPHRRTGWHAGREDDAGRQGGAHGAAEGACGGGQGVRRHWRRHGAGAGAARPHRGQHEGDDVRVQGGPAQRVREQGGGGREPGHEREHRDGHGVRAGRRGEAARPRGGAGGGGSPALRLTITGPATTYGV</sequence>
<feature type="compositionally biased region" description="Gly residues" evidence="1">
    <location>
        <begin position="92"/>
        <end position="101"/>
    </location>
</feature>
<dbReference type="Gramene" id="Zm00001eb119920_T004">
    <property type="protein sequence ID" value="Zm00001eb119920_P004"/>
    <property type="gene ID" value="Zm00001eb119920"/>
</dbReference>
<feature type="compositionally biased region" description="Basic and acidic residues" evidence="1">
    <location>
        <begin position="211"/>
        <end position="222"/>
    </location>
</feature>
<proteinExistence type="predicted"/>
<dbReference type="EnsemblPlants" id="Zm00001eb119920_T004">
    <property type="protein sequence ID" value="Zm00001eb119920_P004"/>
    <property type="gene ID" value="Zm00001eb119920"/>
</dbReference>
<dbReference type="AlphaFoldDB" id="A0A804MXW0"/>
<feature type="compositionally biased region" description="Basic residues" evidence="1">
    <location>
        <begin position="271"/>
        <end position="309"/>
    </location>
</feature>
<accession>A0A804MXW0</accession>
<evidence type="ECO:0000256" key="1">
    <source>
        <dbReference type="SAM" id="MobiDB-lite"/>
    </source>
</evidence>
<reference evidence="2" key="2">
    <citation type="submission" date="2019-07" db="EMBL/GenBank/DDBJ databases">
        <authorList>
            <person name="Seetharam A."/>
            <person name="Woodhouse M."/>
            <person name="Cannon E."/>
        </authorList>
    </citation>
    <scope>NUCLEOTIDE SEQUENCE [LARGE SCALE GENOMIC DNA]</scope>
    <source>
        <strain evidence="2">cv. B73</strain>
    </source>
</reference>
<organism evidence="2 3">
    <name type="scientific">Zea mays</name>
    <name type="common">Maize</name>
    <dbReference type="NCBI Taxonomy" id="4577"/>
    <lineage>
        <taxon>Eukaryota</taxon>
        <taxon>Viridiplantae</taxon>
        <taxon>Streptophyta</taxon>
        <taxon>Embryophyta</taxon>
        <taxon>Tracheophyta</taxon>
        <taxon>Spermatophyta</taxon>
        <taxon>Magnoliopsida</taxon>
        <taxon>Liliopsida</taxon>
        <taxon>Poales</taxon>
        <taxon>Poaceae</taxon>
        <taxon>PACMAD clade</taxon>
        <taxon>Panicoideae</taxon>
        <taxon>Andropogonodae</taxon>
        <taxon>Andropogoneae</taxon>
        <taxon>Tripsacinae</taxon>
        <taxon>Zea</taxon>
    </lineage>
</organism>
<feature type="compositionally biased region" description="Gly residues" evidence="1">
    <location>
        <begin position="320"/>
        <end position="337"/>
    </location>
</feature>
<feature type="compositionally biased region" description="Polar residues" evidence="1">
    <location>
        <begin position="71"/>
        <end position="81"/>
    </location>
</feature>
<protein>
    <submittedName>
        <fullName evidence="2">Uncharacterized protein</fullName>
    </submittedName>
</protein>
<evidence type="ECO:0000313" key="3">
    <source>
        <dbReference type="Proteomes" id="UP000007305"/>
    </source>
</evidence>
<feature type="region of interest" description="Disordered" evidence="1">
    <location>
        <begin position="1"/>
        <end position="22"/>
    </location>
</feature>
<keyword evidence="3" id="KW-1185">Reference proteome</keyword>
<reference evidence="3" key="1">
    <citation type="submission" date="2015-12" db="EMBL/GenBank/DDBJ databases">
        <title>Update maize B73 reference genome by single molecule sequencing technologies.</title>
        <authorList>
            <consortium name="Maize Genome Sequencing Project"/>
            <person name="Ware D."/>
        </authorList>
    </citation>
    <scope>NUCLEOTIDE SEQUENCE [LARGE SCALE GENOMIC DNA]</scope>
    <source>
        <strain evidence="3">cv. B73</strain>
    </source>
</reference>
<feature type="compositionally biased region" description="Basic residues" evidence="1">
    <location>
        <begin position="103"/>
        <end position="157"/>
    </location>
</feature>
<dbReference type="Proteomes" id="UP000007305">
    <property type="component" value="Chromosome 3"/>
</dbReference>
<feature type="region of interest" description="Disordered" evidence="1">
    <location>
        <begin position="70"/>
        <end position="432"/>
    </location>
</feature>
<reference evidence="2" key="3">
    <citation type="submission" date="2021-05" db="UniProtKB">
        <authorList>
            <consortium name="EnsemblPlants"/>
        </authorList>
    </citation>
    <scope>IDENTIFICATION</scope>
    <source>
        <strain evidence="2">cv. B73</strain>
    </source>
</reference>
<name>A0A804MXW0_MAIZE</name>